<comment type="caution">
    <text evidence="1">The sequence shown here is derived from an EMBL/GenBank/DDBJ whole genome shotgun (WGS) entry which is preliminary data.</text>
</comment>
<gene>
    <name evidence="1" type="ORF">PGLA1383_LOCUS14353</name>
</gene>
<name>A0A813EAB8_POLGL</name>
<accession>A0A813EAB8</accession>
<protein>
    <submittedName>
        <fullName evidence="1">Uncharacterized protein</fullName>
    </submittedName>
</protein>
<sequence length="328" mass="35789">ASLLSLVAAAQSGGQLVASQRCASPVAEELKRHAVELLSHWRWSPDIDALLPQALALESSCPPAVAMARILHLLRLLLTADQSSQHSFAEFFQQLQVHYTALIATISDVFEAEEIEWPVQQGLQLVQQKVGMILHYSQQKQNHWSDLMATSTELTDEEYEQTLRDAAGVLQPLGAEWWPCRGTLIALLRHGTRSGLLSAGRLDVVDADVDLMVGVAHETHWPHLTLQIEAGLKKRGWDSCITRGSVGCACAGYIFSQRSCAKSQGRGVACAVRRTAGALVHGGGRLRKSAILPLGRCRAGNISVPCPRKPAETLRAMKYIRVSLELLA</sequence>
<proteinExistence type="predicted"/>
<dbReference type="EMBL" id="CAJNNV010008180">
    <property type="protein sequence ID" value="CAE8595866.1"/>
    <property type="molecule type" value="Genomic_DNA"/>
</dbReference>
<keyword evidence="2" id="KW-1185">Reference proteome</keyword>
<evidence type="ECO:0000313" key="2">
    <source>
        <dbReference type="Proteomes" id="UP000654075"/>
    </source>
</evidence>
<evidence type="ECO:0000313" key="1">
    <source>
        <dbReference type="EMBL" id="CAE8595866.1"/>
    </source>
</evidence>
<feature type="non-terminal residue" evidence="1">
    <location>
        <position position="1"/>
    </location>
</feature>
<dbReference type="Proteomes" id="UP000654075">
    <property type="component" value="Unassembled WGS sequence"/>
</dbReference>
<dbReference type="AlphaFoldDB" id="A0A813EAB8"/>
<organism evidence="1 2">
    <name type="scientific">Polarella glacialis</name>
    <name type="common">Dinoflagellate</name>
    <dbReference type="NCBI Taxonomy" id="89957"/>
    <lineage>
        <taxon>Eukaryota</taxon>
        <taxon>Sar</taxon>
        <taxon>Alveolata</taxon>
        <taxon>Dinophyceae</taxon>
        <taxon>Suessiales</taxon>
        <taxon>Suessiaceae</taxon>
        <taxon>Polarella</taxon>
    </lineage>
</organism>
<reference evidence="1" key="1">
    <citation type="submission" date="2021-02" db="EMBL/GenBank/DDBJ databases">
        <authorList>
            <person name="Dougan E. K."/>
            <person name="Rhodes N."/>
            <person name="Thang M."/>
            <person name="Chan C."/>
        </authorList>
    </citation>
    <scope>NUCLEOTIDE SEQUENCE</scope>
</reference>